<sequence length="220" mass="25851">MKAKSYLSNANWNFIRLAIFSAIFVFQQMQTSWAQSTANVSKKSEITLSSFEGFYRFPNQVAYVQFYQKDGKLMATQLWDKKQYEMIRKSELEFETSEGYTAKFIADKGDVNAMMLNGRILLRKVNYNPEQKMALEIEQLKKLEGRYQFQKDAKLSIEVIAEKGGLILHQLWDGKNMSFYPRSEVDFFNDELTFPLHFVVENEQVKQMTCFGNDKWNKLN</sequence>
<protein>
    <submittedName>
        <fullName evidence="1">Uncharacterized protein</fullName>
    </submittedName>
</protein>
<dbReference type="EMBL" id="WVHT01000006">
    <property type="protein sequence ID" value="MXV51935.1"/>
    <property type="molecule type" value="Genomic_DNA"/>
</dbReference>
<accession>A0A7K1YBI2</accession>
<evidence type="ECO:0000313" key="2">
    <source>
        <dbReference type="Proteomes" id="UP000466586"/>
    </source>
</evidence>
<dbReference type="RefSeq" id="WP_160845121.1">
    <property type="nucleotide sequence ID" value="NZ_WVHT01000006.1"/>
</dbReference>
<reference evidence="1 2" key="1">
    <citation type="submission" date="2019-11" db="EMBL/GenBank/DDBJ databases">
        <title>Pedobacter sp. HMF7647 Genome sequencing and assembly.</title>
        <authorList>
            <person name="Kang H."/>
            <person name="Kim H."/>
            <person name="Joh K."/>
        </authorList>
    </citation>
    <scope>NUCLEOTIDE SEQUENCE [LARGE SCALE GENOMIC DNA]</scope>
    <source>
        <strain evidence="1 2">HMF7647</strain>
    </source>
</reference>
<dbReference type="Proteomes" id="UP000466586">
    <property type="component" value="Unassembled WGS sequence"/>
</dbReference>
<comment type="caution">
    <text evidence="1">The sequence shown here is derived from an EMBL/GenBank/DDBJ whole genome shotgun (WGS) entry which is preliminary data.</text>
</comment>
<evidence type="ECO:0000313" key="1">
    <source>
        <dbReference type="EMBL" id="MXV51935.1"/>
    </source>
</evidence>
<keyword evidence="2" id="KW-1185">Reference proteome</keyword>
<name>A0A7K1YBI2_9SPHI</name>
<proteinExistence type="predicted"/>
<organism evidence="1 2">
    <name type="scientific">Hufsiella arboris</name>
    <dbReference type="NCBI Taxonomy" id="2695275"/>
    <lineage>
        <taxon>Bacteria</taxon>
        <taxon>Pseudomonadati</taxon>
        <taxon>Bacteroidota</taxon>
        <taxon>Sphingobacteriia</taxon>
        <taxon>Sphingobacteriales</taxon>
        <taxon>Sphingobacteriaceae</taxon>
        <taxon>Hufsiella</taxon>
    </lineage>
</organism>
<gene>
    <name evidence="1" type="ORF">GS399_13210</name>
</gene>
<dbReference type="AlphaFoldDB" id="A0A7K1YBI2"/>